<dbReference type="InterPro" id="IPR057251">
    <property type="entry name" value="FP_C"/>
</dbReference>
<dbReference type="Pfam" id="PF25298">
    <property type="entry name" value="Baculo_FP_2nd"/>
    <property type="match status" value="1"/>
</dbReference>
<accession>A0A1L8DAC2</accession>
<feature type="domain" description="FP protein C-terminal" evidence="1">
    <location>
        <begin position="210"/>
        <end position="260"/>
    </location>
</feature>
<name>A0A1L8DAC2_9DIPT</name>
<evidence type="ECO:0000259" key="1">
    <source>
        <dbReference type="Pfam" id="PF25298"/>
    </source>
</evidence>
<dbReference type="AlphaFoldDB" id="A0A1L8DAC2"/>
<dbReference type="EMBL" id="GFDF01010767">
    <property type="protein sequence ID" value="JAV03317.1"/>
    <property type="molecule type" value="Transcribed_RNA"/>
</dbReference>
<sequence length="261" mass="30183">MCDVCSNDWKKKIADEMNQAASAPKGNDGISREIALLREVFDKRFDRLEDCIAKMGKCFGKITEDVSELKKENVVLKSEILSLENRLNEVDRCDLNAVVFDDIPQKISEKQKFALAEVILKEMGIAVESNDLDECTIVKKKIGVRDQANSTQRDSGDKADKYLLIVRFTTRRMRERVMDRWRELKKSGSTTLNLFGESGWQLRMCERLSKSRRELFNKARAVAVKKGYKFVWMRQGEIFLRKKEKEKVVIVNCDKDIDELA</sequence>
<organism evidence="2">
    <name type="scientific">Nyssomyia neivai</name>
    <dbReference type="NCBI Taxonomy" id="330878"/>
    <lineage>
        <taxon>Eukaryota</taxon>
        <taxon>Metazoa</taxon>
        <taxon>Ecdysozoa</taxon>
        <taxon>Arthropoda</taxon>
        <taxon>Hexapoda</taxon>
        <taxon>Insecta</taxon>
        <taxon>Pterygota</taxon>
        <taxon>Neoptera</taxon>
        <taxon>Endopterygota</taxon>
        <taxon>Diptera</taxon>
        <taxon>Nematocera</taxon>
        <taxon>Psychodoidea</taxon>
        <taxon>Psychodidae</taxon>
        <taxon>Nyssomyia</taxon>
    </lineage>
</organism>
<evidence type="ECO:0000313" key="2">
    <source>
        <dbReference type="EMBL" id="JAV03317.1"/>
    </source>
</evidence>
<reference evidence="2" key="1">
    <citation type="submission" date="2016-12" db="EMBL/GenBank/DDBJ databases">
        <title>An insight into the sialome and mialome of the sand fly, Nyssomyia neivai.</title>
        <authorList>
            <person name="Sebastian V."/>
            <person name="Goulart T.M."/>
            <person name="Oliveira W."/>
            <person name="Calvo E."/>
            <person name="Oliveira L.F."/>
            <person name="Pinto M.C."/>
            <person name="Rosselino A.M."/>
            <person name="Ribeiro J.M."/>
        </authorList>
    </citation>
    <scope>NUCLEOTIDE SEQUENCE</scope>
</reference>
<proteinExistence type="predicted"/>
<protein>
    <submittedName>
        <fullName evidence="2">Putative crack-3 cq</fullName>
    </submittedName>
</protein>